<evidence type="ECO:0000313" key="3">
    <source>
        <dbReference type="Proteomes" id="UP001331761"/>
    </source>
</evidence>
<sequence length="233" mass="27039">MRSLYEDYMTNVRGEGVPVPDLEKKLMEKMATLEKEFTDLRTMKAKLEEEDNLGAEPFLDHVAYRLYIHLFREKRRFDDFSARLDEISGGHQELPEEPELDPVYLKILQEKTAEADHFVRQMKSRYFSHFDKAIKEEPPSDFGYSVPYDSVVFGAAVKEDMLNEADPFETVGNILAIKEEPPSDFGYSVPYDSVVLGAAVKEDMLNEADPFETKWKNDQYPYHFHTLDISFIS</sequence>
<comment type="caution">
    <text evidence="2">The sequence shown here is derived from an EMBL/GenBank/DDBJ whole genome shotgun (WGS) entry which is preliminary data.</text>
</comment>
<feature type="coiled-coil region" evidence="1">
    <location>
        <begin position="23"/>
        <end position="50"/>
    </location>
</feature>
<reference evidence="2 3" key="1">
    <citation type="submission" date="2019-10" db="EMBL/GenBank/DDBJ databases">
        <title>Assembly and Annotation for the nematode Trichostrongylus colubriformis.</title>
        <authorList>
            <person name="Martin J."/>
        </authorList>
    </citation>
    <scope>NUCLEOTIDE SEQUENCE [LARGE SCALE GENOMIC DNA]</scope>
    <source>
        <strain evidence="2">G859</strain>
        <tissue evidence="2">Whole worm</tissue>
    </source>
</reference>
<keyword evidence="1" id="KW-0175">Coiled coil</keyword>
<accession>A0AAN8ID49</accession>
<gene>
    <name evidence="2" type="ORF">GCK32_015053</name>
</gene>
<organism evidence="2 3">
    <name type="scientific">Trichostrongylus colubriformis</name>
    <name type="common">Black scour worm</name>
    <dbReference type="NCBI Taxonomy" id="6319"/>
    <lineage>
        <taxon>Eukaryota</taxon>
        <taxon>Metazoa</taxon>
        <taxon>Ecdysozoa</taxon>
        <taxon>Nematoda</taxon>
        <taxon>Chromadorea</taxon>
        <taxon>Rhabditida</taxon>
        <taxon>Rhabditina</taxon>
        <taxon>Rhabditomorpha</taxon>
        <taxon>Strongyloidea</taxon>
        <taxon>Trichostrongylidae</taxon>
        <taxon>Trichostrongylus</taxon>
    </lineage>
</organism>
<dbReference type="EMBL" id="WIXE01025674">
    <property type="protein sequence ID" value="KAK5964547.1"/>
    <property type="molecule type" value="Genomic_DNA"/>
</dbReference>
<dbReference type="AlphaFoldDB" id="A0AAN8ID49"/>
<dbReference type="Proteomes" id="UP001331761">
    <property type="component" value="Unassembled WGS sequence"/>
</dbReference>
<proteinExistence type="predicted"/>
<evidence type="ECO:0000256" key="1">
    <source>
        <dbReference type="SAM" id="Coils"/>
    </source>
</evidence>
<evidence type="ECO:0000313" key="2">
    <source>
        <dbReference type="EMBL" id="KAK5964547.1"/>
    </source>
</evidence>
<name>A0AAN8ID49_TRICO</name>
<keyword evidence="3" id="KW-1185">Reference proteome</keyword>
<protein>
    <submittedName>
        <fullName evidence="2">Uncharacterized protein</fullName>
    </submittedName>
</protein>